<evidence type="ECO:0000259" key="3">
    <source>
        <dbReference type="Pfam" id="PF19040"/>
    </source>
</evidence>
<keyword evidence="1" id="KW-1133">Transmembrane helix</keyword>
<keyword evidence="1" id="KW-0812">Transmembrane</keyword>
<evidence type="ECO:0000313" key="5">
    <source>
        <dbReference type="WBParaSite" id="PgR060_g060_t09"/>
    </source>
</evidence>
<dbReference type="PANTHER" id="PTHR23028">
    <property type="entry name" value="ACETYLTRANSFERASE"/>
    <property type="match status" value="1"/>
</dbReference>
<sequence length="612" mass="70618">RRIFPAYYLMIFAVLVFGRIFLTSYDQHLLAVDSGWSLAFLLNVHKYFQERDYFAEIANYDFLLHAWSLAVEIQFYCVAPLFALIAHRLRFGKILVPIVAIVSFVVHAKSTRELHFSSLPSRLWQFLAGSFAFEFHQRANVLPATGCKVVAVTATILVSPVMLFIPNNEFLCRLTVTAAATLIVARVSPSVNDSLKNETLLFIGDISYSLYLAHWPIIVFFRYIHHTDQLLFTDCLIVAQLSLLVAYLSYKTIEKYFVRENFSTTLVLVSLLFLSSIMMMNCPNGSFVLSEEQVIRSSVIEVMGEKLERTTFEANCFAFRYQDYRPKVVTSSMLQQAQVANERFLLYWPDHAPYSSPDPLVDKHFRSKSITVWLTAYHKNSGNSSIAVFGNSFAHRSFRAIVDAFGQRIKEIRLIANPGCPPFIGSIFTEIPEVECDSVLNASVELIEEMKPDIIFIIFRPSHPINSPIVDLSKDDQLNNIQHTIDRISAVTKRIILEYPLPVNIHRSYTPFLLERFRDANVSFDDVKIDYSVFWNEMKHIFKRMDNIKCSNCDRIYPHKIFCDFKICRVFDPENLYSFFDKDTHYNDYAMKCFQKVYSEIIQENYANGVIG</sequence>
<dbReference type="InterPro" id="IPR043968">
    <property type="entry name" value="SGNH"/>
</dbReference>
<feature type="transmembrane region" description="Helical" evidence="1">
    <location>
        <begin position="7"/>
        <end position="25"/>
    </location>
</feature>
<feature type="transmembrane region" description="Helical" evidence="1">
    <location>
        <begin position="262"/>
        <end position="280"/>
    </location>
</feature>
<feature type="transmembrane region" description="Helical" evidence="1">
    <location>
        <begin position="91"/>
        <end position="108"/>
    </location>
</feature>
<proteinExistence type="predicted"/>
<dbReference type="GO" id="GO:0016020">
    <property type="term" value="C:membrane"/>
    <property type="evidence" value="ECO:0007669"/>
    <property type="project" value="TreeGrafter"/>
</dbReference>
<dbReference type="GO" id="GO:0016747">
    <property type="term" value="F:acyltransferase activity, transferring groups other than amino-acyl groups"/>
    <property type="evidence" value="ECO:0007669"/>
    <property type="project" value="InterPro"/>
</dbReference>
<keyword evidence="4" id="KW-1185">Reference proteome</keyword>
<dbReference type="WBParaSite" id="PgR060_g060_t09">
    <property type="protein sequence ID" value="PgR060_g060_t09"/>
    <property type="gene ID" value="PgR060_g060"/>
</dbReference>
<evidence type="ECO:0000313" key="4">
    <source>
        <dbReference type="Proteomes" id="UP000887569"/>
    </source>
</evidence>
<reference evidence="5" key="1">
    <citation type="submission" date="2022-11" db="UniProtKB">
        <authorList>
            <consortium name="WormBaseParasite"/>
        </authorList>
    </citation>
    <scope>IDENTIFICATION</scope>
</reference>
<accession>A0A915BUE4</accession>
<dbReference type="Pfam" id="PF19040">
    <property type="entry name" value="SGNH"/>
    <property type="match status" value="1"/>
</dbReference>
<evidence type="ECO:0000259" key="2">
    <source>
        <dbReference type="Pfam" id="PF01757"/>
    </source>
</evidence>
<dbReference type="PANTHER" id="PTHR23028:SF53">
    <property type="entry name" value="ACYL_TRANSF_3 DOMAIN-CONTAINING PROTEIN"/>
    <property type="match status" value="1"/>
</dbReference>
<dbReference type="Proteomes" id="UP000887569">
    <property type="component" value="Unplaced"/>
</dbReference>
<feature type="transmembrane region" description="Helical" evidence="1">
    <location>
        <begin position="62"/>
        <end position="84"/>
    </location>
</feature>
<feature type="transmembrane region" description="Helical" evidence="1">
    <location>
        <begin position="200"/>
        <end position="224"/>
    </location>
</feature>
<dbReference type="GO" id="GO:0000271">
    <property type="term" value="P:polysaccharide biosynthetic process"/>
    <property type="evidence" value="ECO:0007669"/>
    <property type="project" value="TreeGrafter"/>
</dbReference>
<feature type="transmembrane region" description="Helical" evidence="1">
    <location>
        <begin position="145"/>
        <end position="165"/>
    </location>
</feature>
<dbReference type="InterPro" id="IPR002656">
    <property type="entry name" value="Acyl_transf_3_dom"/>
</dbReference>
<dbReference type="Pfam" id="PF01757">
    <property type="entry name" value="Acyl_transf_3"/>
    <property type="match status" value="1"/>
</dbReference>
<feature type="domain" description="Acyltransferase 3" evidence="2">
    <location>
        <begin position="1"/>
        <end position="248"/>
    </location>
</feature>
<evidence type="ECO:0000256" key="1">
    <source>
        <dbReference type="SAM" id="Phobius"/>
    </source>
</evidence>
<feature type="transmembrane region" description="Helical" evidence="1">
    <location>
        <begin position="171"/>
        <end position="188"/>
    </location>
</feature>
<feature type="domain" description="SGNH" evidence="3">
    <location>
        <begin position="381"/>
        <end position="596"/>
    </location>
</feature>
<protein>
    <submittedName>
        <fullName evidence="5">Acyl_transf_3 domain-containing protein</fullName>
    </submittedName>
</protein>
<organism evidence="4 5">
    <name type="scientific">Parascaris univalens</name>
    <name type="common">Nematode worm</name>
    <dbReference type="NCBI Taxonomy" id="6257"/>
    <lineage>
        <taxon>Eukaryota</taxon>
        <taxon>Metazoa</taxon>
        <taxon>Ecdysozoa</taxon>
        <taxon>Nematoda</taxon>
        <taxon>Chromadorea</taxon>
        <taxon>Rhabditida</taxon>
        <taxon>Spirurina</taxon>
        <taxon>Ascaridomorpha</taxon>
        <taxon>Ascaridoidea</taxon>
        <taxon>Ascarididae</taxon>
        <taxon>Parascaris</taxon>
    </lineage>
</organism>
<keyword evidence="1" id="KW-0472">Membrane</keyword>
<dbReference type="InterPro" id="IPR050879">
    <property type="entry name" value="Acyltransferase_3"/>
</dbReference>
<dbReference type="AlphaFoldDB" id="A0A915BUE4"/>
<name>A0A915BUE4_PARUN</name>